<feature type="domain" description="DUF753" evidence="2">
    <location>
        <begin position="2196"/>
        <end position="2265"/>
    </location>
</feature>
<dbReference type="STRING" id="67801.A0A1B0ARI5"/>
<feature type="domain" description="DUF753" evidence="2">
    <location>
        <begin position="1456"/>
        <end position="1524"/>
    </location>
</feature>
<feature type="domain" description="DUF753" evidence="2">
    <location>
        <begin position="187"/>
        <end position="255"/>
    </location>
</feature>
<feature type="domain" description="DUF753" evidence="2">
    <location>
        <begin position="1777"/>
        <end position="1845"/>
    </location>
</feature>
<dbReference type="InterPro" id="IPR008472">
    <property type="entry name" value="DUF753"/>
</dbReference>
<feature type="domain" description="DUF753" evidence="2">
    <location>
        <begin position="3216"/>
        <end position="3295"/>
    </location>
</feature>
<feature type="domain" description="DUF753" evidence="2">
    <location>
        <begin position="2960"/>
        <end position="3037"/>
    </location>
</feature>
<dbReference type="Pfam" id="PF05444">
    <property type="entry name" value="DUF753"/>
    <property type="match status" value="45"/>
</dbReference>
<feature type="domain" description="DUF753" evidence="2">
    <location>
        <begin position="777"/>
        <end position="857"/>
    </location>
</feature>
<feature type="domain" description="DUF753" evidence="2">
    <location>
        <begin position="1370"/>
        <end position="1447"/>
    </location>
</feature>
<feature type="domain" description="DUF753" evidence="2">
    <location>
        <begin position="3638"/>
        <end position="3711"/>
    </location>
</feature>
<feature type="domain" description="DUF753" evidence="2">
    <location>
        <begin position="1203"/>
        <end position="1283"/>
    </location>
</feature>
<evidence type="ECO:0000256" key="1">
    <source>
        <dbReference type="SAM" id="SignalP"/>
    </source>
</evidence>
<feature type="domain" description="DUF753" evidence="2">
    <location>
        <begin position="2456"/>
        <end position="2524"/>
    </location>
</feature>
<feature type="chain" id="PRO_5008404081" description="DUF753 domain-containing protein" evidence="1">
    <location>
        <begin position="23"/>
        <end position="3980"/>
    </location>
</feature>
<keyword evidence="4" id="KW-1185">Reference proteome</keyword>
<feature type="domain" description="DUF753" evidence="2">
    <location>
        <begin position="866"/>
        <end position="934"/>
    </location>
</feature>
<feature type="domain" description="DUF753" evidence="2">
    <location>
        <begin position="276"/>
        <end position="348"/>
    </location>
</feature>
<dbReference type="PANTHER" id="PTHR21721:SF26">
    <property type="entry name" value="DUF753 DOMAIN-CONTAINING PROTEIN-RELATED"/>
    <property type="match status" value="1"/>
</dbReference>
<feature type="domain" description="DUF753" evidence="2">
    <location>
        <begin position="2713"/>
        <end position="2783"/>
    </location>
</feature>
<feature type="domain" description="DUF753" evidence="2">
    <location>
        <begin position="102"/>
        <end position="178"/>
    </location>
</feature>
<feature type="domain" description="DUF753" evidence="2">
    <location>
        <begin position="3305"/>
        <end position="3372"/>
    </location>
</feature>
<feature type="domain" description="DUF753" evidence="2">
    <location>
        <begin position="3880"/>
        <end position="3947"/>
    </location>
</feature>
<feature type="domain" description="DUF753" evidence="2">
    <location>
        <begin position="524"/>
        <end position="596"/>
    </location>
</feature>
<feature type="domain" description="DUF753" evidence="2">
    <location>
        <begin position="944"/>
        <end position="1022"/>
    </location>
</feature>
<sequence>MLPRKAIIGILIGFILVYFVQAEGLSCWQCIDNECEESQTRQCTNNKTDNQCFILFDDRASIIDMGCVGDQDDDFVFNNIYNLFLCNSDNCNAFENIPHSTYCSLCDSNYDLDCASSPNDVDNGKTCGPPPLTQCFARVNEDGSTQRGCVSDLNKTDLFSCLNNNTTLCMTCNENKCNTKIFPENRLSCHRCNSTTDPNCESSPKLSSICPRYSETESCITKLVDDITYRDCSPELACDSTDKQTCRSCNTNDCNVVNLFNSYIGYPGKWQEVPISCFSCLGRNCRESNPDQLKQCELNDHQNCVTVFEKDGTVVQRGCSDEIYAGKYSKYCDENFQFCKFCKSNACNAATDLKAYVDCLFCDGFNDKRCVSGVDAIKRTRSCHEACMTTLYPRVDEEDPGYELTRTCLDDLERDAQTVCVGGDNTFCKACQNSTCNSVDIPDSPRLTCNTCQNAECNNITSAQCTAFRENDKCFILFSNGNPNDMGCMSDLDSSFIKANRRQLLFCDGDDCNSLDDIPQTGYCVECNSTNDPSCVSDSSKDSRECEDLPHTQCYMRIDKDGSTHRGCVSDLSNDLFEECIDSTGQCQVCDSNICNNEVYPKDRRSCIRCDSLSDSACEDDPSPFASICLIYEEDDNCVTKLNGTQTLRDCTSALSCDVADREKCRICAGTNDCNGVNLLANAVGLPGKWQPLPLKCYVCEGKSCEDIKTSRIEECEGNIFQTCMTVFALDHDVVQRGCSDDVAITQENYCDQHPDLCLACKSNECNDAERLEDFVDCYFCDSTEADACVISPIQSRGRTRKCYKDCMVALYPRDNSSDIAFELTRTCLNDLDLKERESCTKGENNYCISCSDQLCNAMIFPDDRQECYQCLKDSCEEYTTELCTTYHPQDQCYVLFENEDMSQMGCRSEFDNDTVLDLIKQKKMLLCNGKNCNNPEALPTPKMCSTCSSESDVLCATNPNLVTSTNSCSALPYTDCYTRINANNGHTERGCLASLDNDIFYDCLMAGENELCQTCVGDKCNSIDVFPIDRRKCHQCDSSIDPLCAASPNANKVCPIYKENDFCVTNLANGTTSRGCASSIKCDDENDNTTCRKCDFDGCNTINLEYVVDEGKPGKWQDLPLTCYTCENESQCQSLGSFRVCEGNPTQNCMTIFNAKGQVEARGCSDAVELANKDYCEAKPENCLKCNSNGCNLATSLEDYVECLYCDSESLEECVNNINSTVNQIRKCYKHCMTALYARDKEENPAYGLLRSCYDDMDLDDREDCASGGNEFCKACDTEKCNVVNIPEKRHSCNICEDDTCENLKTQECVAYHPEDQCYLLFNETHSVIGMGCRSKFNNAELSGLIKQKRIYLCDGDNCNTHAIIPQVQTCALCNSRTDIKCATNPKKLEHSTVCASLPYPECYSRVLPDGWTERGCLSNLQDDDFLNCLNTTSPSCSSCRGDLCNRKIYPSDRLSCHICDSNTNGDCEVSPNSLSICPKYDPEDACVTSFHENTTYRGCKSHVACDIFNPRKCVVCEGSGCNTVNLAKKQDDNFGKWQNLPLTCFTCNQSDCASLETTQKLECELNDEQDCMTVFDQSGVVISRGCSNLVEKFYGDFCEANEDNCYAFQAEGLSCWQCIDNECEESQTRQCTNNKTDNQCFILFDDRASIIDMGCVGDQDDDFVFNNIYNLFLCNSDNCNAFENIPHSTYCSLCDSNYDLDCASSPNDVDNGKTCGPPPLTQCFARVNEDGSTQRGCVSDLNKTDLFSCLNNNTTLCMTCNENKCNTKIFPENRLSCHRCNSTTDPNCESSPKLSSICPRYSETESCITKLVDDITYRDCSPELACDSTDKQTCRSCNTNDCNVVNLFNSYIGYPGKWQEVPISCFSCLGRNCRESNPDQLKQCELNDHQNCVTVFEKDGTVVQRGCSDEIYAGKYSKYCDENFQFCKFCKSNACNAATDLKAYVDCLFCDGFNDKRCVSGVDAIKRTRSCHEACMATLYPRVDEEDPGYELTRTCLDDLERDAQTVCVGGDNTFCKACQNSTCNSVDIPDSPRLTCNTCQNAECNNITSAQCTAFRENDKCFILFSNGNPNDMGCMSDLDSSFIKANRRQLLFCDGDDCNSLDDIPQTGYCVECNSTNDPSCVSDSSKDSRECEDLPHTQCYMRIDKDGSTHRGCVSDLSNDLFEECIDSTGQCQVCDSNICNNEVYPKDRRSCIRCDSLSDSACEDDPSPFASICLIYEEDDNCVTKLNGTQTLRDCTSALSCDVADREKCRICAGTNDCNGVNLLANAVGLPGKWQPLPLKCYVCEGKSCEDIKTSRIEECEGNIFQTCMTVFALDHDVVQRGCSDDVAITQENYCDQHPDLCLACKSNECNDAERLEDFVDCYFCDSTEADACVISPIQSRGRTRKCYKDCMVALYPRDNSSDVAFELTRTCLNDLDLKERESCTKGENNYCISCSDQLCNAMIFPDDRQECYQCLKDSCEEYTTELCTTYHPQDQCYVLFENEDMSQMGCRSEFDNDTVLDLIKQKKMLLCNGKNCNNPEALPTPKMCSTCSSESDVLCATNPNLVTSTNSCSALPYTDCYTRINANNGHTERGCLASLDNDIFYDCLMAGENELCQTCVGDKCNSIDVFPIDRRKCHQCDSSIDPLCAASPNANKVCPIYKENDFCVTNLANGTTSRGCASSMKCDDENDNTTCRKCDFDGCNTINLEYVVDEGKPGKWQDLPLTCYTCENESQCQSLGSFRVCEGNPTQNCMTIFNAKGQVKARGCSDAVELANKDYCEAKPENCLKCNSNGCNLATSLEDYVECLYCDSESLEECVNNINSTVNQIRKCYKHCMTALYARDKEENPAYGLLRSCYDDMDLDDREDCASGANEFCKACDTEKCNVVNIPEKRHSCNICEDDTCENLKTQECVAYHPEDQCYLLFNETHSVIGMGCRSKFNNAELSGLIKQKRIYLCDGDNCNTHAIIPQVQTCALCNSRTDIKCATNPKKLEHSTVCASLPYPECYSRVLPDGWTERGCLSNLQDDDFLNCLNTTSPSCSSCRGDLCNRKIYPSDRLSCHICDSNTNGDCEVSPNSLSICPKYDPEDACVTSFHENTTYRGCKSHVACDIFNPRKCVVCEGSGCNTVNLAKKQDDNFGKWQNLPLTCFTCNQSDCASLETTQKLECELNDEQDCMTVFDQSGVVISRGCSNLVEKFYGDFCEANEDNCYACKSNECNTALAKSEFVHCIYCTSYKNSECLWNPQNSIHRTRQCQGGCMTALWPMNSGESSFDLIRTCLNDKEVKDQTTCSNGEDANCRACLNDRCNVDELPEERHSCYTCEEDCENPIPKRCPLVGENDSCFTEFNEINEISQMGCLSSLHNQELEDIIKTKRILICSGDDCNSLESFPAAQSCAICKSSDDEACAVKPQDIGTFTDCKSLPYTNCYSKLNEDGVTERGCLFTLPEDEFVSCVLNTNENCEICTGDNCNREIFPPDRLMCYACSSDEDPACESFPMTARPCPIVNETESCVTALSNNITVRDCKSYVYCDSTDPKTCRSCFATKCNSIDLFNTIDDGLHGVWQELPLRCHACEGDECLHSLGPAYNCSVRNIHQDCMTVFDLLGNVQRRGCSDDVEDYEDLFCRLNPDLCFKCKSNECNMVWSTDAYVKCVFCNSETDASCTMNPDSTEFESRKCHKECMVVMNDNQIIRSCLDDKEILHQQACRLSENNKDCAACANDGCNNFVFPSDRLKCYMCDDSTPCPLTSSKYCEIYDDNDSCFAKFNDGKVDLMGCISTLNSSDIDDWTEQNIFYQCEGSECNEISRLPSGVKCIFCDSSNTPDCAQQPNLIETTKDCKAPNDICVTRILDGHTLRGCFAQLNSTEQNCVQTGTCHKCKGDNCNNQIFPDDRRQCYICNSTEHANCAADPLKPEVCPIYDSNDSCVTLLKDNTLIRGCGSQIICDQSDSDNCDICHTDACNTVVLKGSAGSLDKHFTPIISFIIFMFSFMISCY</sequence>
<feature type="domain" description="DUF753" evidence="2">
    <location>
        <begin position="1866"/>
        <end position="1938"/>
    </location>
</feature>
<organism evidence="3 4">
    <name type="scientific">Glossina palpalis gambiensis</name>
    <dbReference type="NCBI Taxonomy" id="67801"/>
    <lineage>
        <taxon>Eukaryota</taxon>
        <taxon>Metazoa</taxon>
        <taxon>Ecdysozoa</taxon>
        <taxon>Arthropoda</taxon>
        <taxon>Hexapoda</taxon>
        <taxon>Insecta</taxon>
        <taxon>Pterygota</taxon>
        <taxon>Neoptera</taxon>
        <taxon>Endopterygota</taxon>
        <taxon>Diptera</taxon>
        <taxon>Brachycera</taxon>
        <taxon>Muscomorpha</taxon>
        <taxon>Hippoboscoidea</taxon>
        <taxon>Glossinidae</taxon>
        <taxon>Glossina</taxon>
    </lineage>
</organism>
<feature type="domain" description="DUF753" evidence="2">
    <location>
        <begin position="2793"/>
        <end position="2873"/>
    </location>
</feature>
<feature type="domain" description="DUF753" evidence="2">
    <location>
        <begin position="2286"/>
        <end position="2357"/>
    </location>
</feature>
<dbReference type="VEuPathDB" id="VectorBase:GPPI005963"/>
<feature type="domain" description="DUF753" evidence="2">
    <location>
        <begin position="1123"/>
        <end position="1193"/>
    </location>
</feature>
<protein>
    <recommendedName>
        <fullName evidence="2">DUF753 domain-containing protein</fullName>
    </recommendedName>
</protein>
<feature type="domain" description="DUF753" evidence="2">
    <location>
        <begin position="1616"/>
        <end position="1682"/>
    </location>
</feature>
<feature type="domain" description="DUF753" evidence="2">
    <location>
        <begin position="2623"/>
        <end position="2691"/>
    </location>
</feature>
<feature type="domain" description="DUF753" evidence="2">
    <location>
        <begin position="1948"/>
        <end position="2027"/>
    </location>
</feature>
<accession>A0A1B0ARI5</accession>
<evidence type="ECO:0000259" key="2">
    <source>
        <dbReference type="Pfam" id="PF05444"/>
    </source>
</evidence>
<proteinExistence type="predicted"/>
<feature type="domain" description="DUF753" evidence="2">
    <location>
        <begin position="606"/>
        <end position="675"/>
    </location>
</feature>
<feature type="domain" description="DUF753" evidence="2">
    <location>
        <begin position="2367"/>
        <end position="2447"/>
    </location>
</feature>
<feature type="domain" description="DUF753" evidence="2">
    <location>
        <begin position="358"/>
        <end position="437"/>
    </location>
</feature>
<feature type="domain" description="DUF753" evidence="2">
    <location>
        <begin position="3557"/>
        <end position="3628"/>
    </location>
</feature>
<feature type="domain" description="DUF753" evidence="2">
    <location>
        <begin position="1293"/>
        <end position="1361"/>
    </location>
</feature>
<name>A0A1B0ARI5_9MUSC</name>
<feature type="domain" description="DUF753" evidence="2">
    <location>
        <begin position="696"/>
        <end position="767"/>
    </location>
</feature>
<feature type="domain" description="DUF753" evidence="2">
    <location>
        <begin position="1692"/>
        <end position="1768"/>
    </location>
</feature>
<feature type="domain" description="DUF753" evidence="2">
    <location>
        <begin position="2883"/>
        <end position="2951"/>
    </location>
</feature>
<reference evidence="4" key="1">
    <citation type="submission" date="2015-01" db="EMBL/GenBank/DDBJ databases">
        <authorList>
            <person name="Aksoy S."/>
            <person name="Warren W."/>
            <person name="Wilson R.K."/>
        </authorList>
    </citation>
    <scope>NUCLEOTIDE SEQUENCE [LARGE SCALE GENOMIC DNA]</scope>
    <source>
        <strain evidence="4">IAEA</strain>
    </source>
</reference>
<dbReference type="PANTHER" id="PTHR21721">
    <property type="entry name" value="GH09876P-RELATED"/>
    <property type="match status" value="1"/>
</dbReference>
<feature type="domain" description="DUF753" evidence="2">
    <location>
        <begin position="3468"/>
        <end position="3535"/>
    </location>
</feature>
<feature type="domain" description="DUF753" evidence="2">
    <location>
        <begin position="3381"/>
        <end position="3458"/>
    </location>
</feature>
<dbReference type="Proteomes" id="UP000092460">
    <property type="component" value="Unassembled WGS sequence"/>
</dbReference>
<evidence type="ECO:0000313" key="4">
    <source>
        <dbReference type="Proteomes" id="UP000092460"/>
    </source>
</evidence>
<feature type="domain" description="DUF753" evidence="2">
    <location>
        <begin position="3135"/>
        <end position="3206"/>
    </location>
</feature>
<dbReference type="EMBL" id="JXJN01002457">
    <property type="status" value="NOT_ANNOTATED_CDS"/>
    <property type="molecule type" value="Genomic_DNA"/>
</dbReference>
<feature type="signal peptide" evidence="1">
    <location>
        <begin position="1"/>
        <end position="22"/>
    </location>
</feature>
<dbReference type="EnsemblMetazoa" id="GPPI005963-RA">
    <property type="protein sequence ID" value="GPPI005963-PA"/>
    <property type="gene ID" value="GPPI005963"/>
</dbReference>
<feature type="domain" description="DUF753" evidence="2">
    <location>
        <begin position="3721"/>
        <end position="3789"/>
    </location>
</feature>
<feature type="domain" description="DUF753" evidence="2">
    <location>
        <begin position="2534"/>
        <end position="2612"/>
    </location>
</feature>
<feature type="domain" description="DUF753" evidence="2">
    <location>
        <begin position="1545"/>
        <end position="1611"/>
    </location>
</feature>
<reference evidence="3" key="2">
    <citation type="submission" date="2020-05" db="UniProtKB">
        <authorList>
            <consortium name="EnsemblMetazoa"/>
        </authorList>
    </citation>
    <scope>IDENTIFICATION</scope>
    <source>
        <strain evidence="3">IAEA</strain>
    </source>
</reference>
<feature type="domain" description="DUF753" evidence="2">
    <location>
        <begin position="2114"/>
        <end position="2186"/>
    </location>
</feature>
<feature type="domain" description="DUF753" evidence="2">
    <location>
        <begin position="1033"/>
        <end position="1101"/>
    </location>
</feature>
<keyword evidence="1" id="KW-0732">Signal</keyword>
<feature type="domain" description="DUF753" evidence="2">
    <location>
        <begin position="3046"/>
        <end position="3114"/>
    </location>
</feature>
<feature type="domain" description="DUF753" evidence="2">
    <location>
        <begin position="3799"/>
        <end position="3870"/>
    </location>
</feature>
<feature type="domain" description="DUF753" evidence="2">
    <location>
        <begin position="26"/>
        <end position="92"/>
    </location>
</feature>
<evidence type="ECO:0000313" key="3">
    <source>
        <dbReference type="EnsemblMetazoa" id="GPPI005963-PA"/>
    </source>
</evidence>